<evidence type="ECO:0000256" key="3">
    <source>
        <dbReference type="ARBA" id="ARBA00022676"/>
    </source>
</evidence>
<feature type="transmembrane region" description="Helical" evidence="8">
    <location>
        <begin position="170"/>
        <end position="201"/>
    </location>
</feature>
<organism evidence="10 11">
    <name type="scientific">Salinicola acroporae</name>
    <dbReference type="NCBI Taxonomy" id="1541440"/>
    <lineage>
        <taxon>Bacteria</taxon>
        <taxon>Pseudomonadati</taxon>
        <taxon>Pseudomonadota</taxon>
        <taxon>Gammaproteobacteria</taxon>
        <taxon>Oceanospirillales</taxon>
        <taxon>Halomonadaceae</taxon>
        <taxon>Salinicola</taxon>
    </lineage>
</organism>
<feature type="transmembrane region" description="Helical" evidence="8">
    <location>
        <begin position="89"/>
        <end position="108"/>
    </location>
</feature>
<keyword evidence="2" id="KW-1003">Cell membrane</keyword>
<keyword evidence="4" id="KW-0808">Transferase</keyword>
<proteinExistence type="predicted"/>
<evidence type="ECO:0000259" key="9">
    <source>
        <dbReference type="Pfam" id="PF13231"/>
    </source>
</evidence>
<feature type="transmembrane region" description="Helical" evidence="8">
    <location>
        <begin position="16"/>
        <end position="34"/>
    </location>
</feature>
<evidence type="ECO:0000256" key="2">
    <source>
        <dbReference type="ARBA" id="ARBA00022475"/>
    </source>
</evidence>
<keyword evidence="3" id="KW-0328">Glycosyltransferase</keyword>
<dbReference type="Proteomes" id="UP001162135">
    <property type="component" value="Unassembled WGS sequence"/>
</dbReference>
<keyword evidence="5 8" id="KW-0812">Transmembrane</keyword>
<evidence type="ECO:0000256" key="4">
    <source>
        <dbReference type="ARBA" id="ARBA00022679"/>
    </source>
</evidence>
<dbReference type="Pfam" id="PF13231">
    <property type="entry name" value="PMT_2"/>
    <property type="match status" value="1"/>
</dbReference>
<dbReference type="PANTHER" id="PTHR33908:SF3">
    <property type="entry name" value="UNDECAPRENYL PHOSPHATE-ALPHA-4-AMINO-4-DEOXY-L-ARABINOSE ARABINOSYL TRANSFERASE"/>
    <property type="match status" value="1"/>
</dbReference>
<feature type="transmembrane region" description="Helical" evidence="8">
    <location>
        <begin position="120"/>
        <end position="138"/>
    </location>
</feature>
<name>A0ABT6I568_9GAMM</name>
<comment type="subcellular location">
    <subcellularLocation>
        <location evidence="1">Cell membrane</location>
        <topology evidence="1">Multi-pass membrane protein</topology>
    </subcellularLocation>
</comment>
<keyword evidence="7 8" id="KW-0472">Membrane</keyword>
<evidence type="ECO:0000256" key="1">
    <source>
        <dbReference type="ARBA" id="ARBA00004651"/>
    </source>
</evidence>
<evidence type="ECO:0000313" key="11">
    <source>
        <dbReference type="Proteomes" id="UP001162135"/>
    </source>
</evidence>
<reference evidence="10" key="2">
    <citation type="submission" date="2017-11" db="EMBL/GenBank/DDBJ databases">
        <authorList>
            <person name="Das S.K."/>
        </authorList>
    </citation>
    <scope>NUCLEOTIDE SEQUENCE</scope>
    <source>
        <strain evidence="10">S4-41</strain>
    </source>
</reference>
<feature type="transmembrane region" description="Helical" evidence="8">
    <location>
        <begin position="402"/>
        <end position="419"/>
    </location>
</feature>
<protein>
    <recommendedName>
        <fullName evidence="9">Glycosyltransferase RgtA/B/C/D-like domain-containing protein</fullName>
    </recommendedName>
</protein>
<accession>A0ABT6I568</accession>
<feature type="domain" description="Glycosyltransferase RgtA/B/C/D-like" evidence="9">
    <location>
        <begin position="70"/>
        <end position="233"/>
    </location>
</feature>
<reference evidence="10" key="1">
    <citation type="journal article" date="2015" name="Antonie Van Leeuwenhoek">
        <title>Comparative 16S rRNA signatures and multilocus sequence analysis for the genus Salinicola and description of Salinicola acroporae sp. nov., isolated from coral Acropora digitifera.</title>
        <authorList>
            <person name="Lepcha R.T."/>
            <person name="Poddar A."/>
            <person name="Schumann P."/>
            <person name="Das S.K."/>
        </authorList>
    </citation>
    <scope>NUCLEOTIDE SEQUENCE</scope>
    <source>
        <strain evidence="10">S4-41</strain>
    </source>
</reference>
<gene>
    <name evidence="10" type="ORF">CUR86_10360</name>
</gene>
<feature type="transmembrane region" description="Helical" evidence="8">
    <location>
        <begin position="222"/>
        <end position="243"/>
    </location>
</feature>
<evidence type="ECO:0000256" key="6">
    <source>
        <dbReference type="ARBA" id="ARBA00022989"/>
    </source>
</evidence>
<feature type="transmembrane region" description="Helical" evidence="8">
    <location>
        <begin position="335"/>
        <end position="356"/>
    </location>
</feature>
<dbReference type="InterPro" id="IPR050297">
    <property type="entry name" value="LipidA_mod_glycosyltrf_83"/>
</dbReference>
<keyword evidence="11" id="KW-1185">Reference proteome</keyword>
<sequence length="581" mass="65156">MRRFLSDPSQAHYRRAWLLLLLFTTVLLGIGIGLRDPWPADEPRFALNALEMLRTGQFWFPHRGGELYPDKPPVFMWASALSIWLTGSVRWGFLIPTTLAGIGTLLLTVDLCRRLYGRRIALMSGLALLSAFQFVLQAKTAQIDMMLTFCTTLATYGLLRHALLGPARRWWLVGWAAMGLGIITKGVGILPLTLLPAWLWMAYSGRSRGRIAPITLKAALQGVAVMVACIAAWAVPMIVMATWGDDPSLAAYRDNILFKQTGQRYADSWTHLEPWYYYLVSVLPWAWMPLVLAFPWALPAWWRRLRRSDPRILLPLSSVILIVTFFSLSPGKRGVYMLPTLPLLVLAMAPLLPGLVTRKGLQWLGFGLLALLGGLLLAAGILGAAGLPALTKVAERHAVSPWAWWIVIGAIAVGLLVILRPRRGLWALASWLVVFWVSWSTWGYALQDHARSPRDMMAQVRSITGADTWLAMPDFDEEFLLQSRQPSIQFGDRTPASAQFRRAFAWLQQDRSRWMFAMQRQAEDYDCIDRDQIHDLGIQNGDDWWLIPATAVDRCQGDANAAPLFVAPTTLPDHTGNAPRV</sequence>
<keyword evidence="6 8" id="KW-1133">Transmembrane helix</keyword>
<dbReference type="InterPro" id="IPR038731">
    <property type="entry name" value="RgtA/B/C-like"/>
</dbReference>
<dbReference type="EMBL" id="PGFS01000001">
    <property type="protein sequence ID" value="MDH4572815.1"/>
    <property type="molecule type" value="Genomic_DNA"/>
</dbReference>
<evidence type="ECO:0000313" key="10">
    <source>
        <dbReference type="EMBL" id="MDH4572815.1"/>
    </source>
</evidence>
<feature type="transmembrane region" description="Helical" evidence="8">
    <location>
        <begin position="275"/>
        <end position="300"/>
    </location>
</feature>
<evidence type="ECO:0000256" key="8">
    <source>
        <dbReference type="SAM" id="Phobius"/>
    </source>
</evidence>
<feature type="transmembrane region" description="Helical" evidence="8">
    <location>
        <begin position="363"/>
        <end position="390"/>
    </location>
</feature>
<feature type="transmembrane region" description="Helical" evidence="8">
    <location>
        <begin position="312"/>
        <end position="329"/>
    </location>
</feature>
<evidence type="ECO:0000256" key="7">
    <source>
        <dbReference type="ARBA" id="ARBA00023136"/>
    </source>
</evidence>
<comment type="caution">
    <text evidence="10">The sequence shown here is derived from an EMBL/GenBank/DDBJ whole genome shotgun (WGS) entry which is preliminary data.</text>
</comment>
<dbReference type="PANTHER" id="PTHR33908">
    <property type="entry name" value="MANNOSYLTRANSFERASE YKCB-RELATED"/>
    <property type="match status" value="1"/>
</dbReference>
<dbReference type="RefSeq" id="WP_110716960.1">
    <property type="nucleotide sequence ID" value="NZ_PGFS01000001.1"/>
</dbReference>
<feature type="transmembrane region" description="Helical" evidence="8">
    <location>
        <begin position="426"/>
        <end position="445"/>
    </location>
</feature>
<evidence type="ECO:0000256" key="5">
    <source>
        <dbReference type="ARBA" id="ARBA00022692"/>
    </source>
</evidence>